<keyword evidence="2" id="KW-1185">Reference proteome</keyword>
<reference evidence="1 2" key="1">
    <citation type="journal article" date="2017" name="Genome Announc.">
        <title>Complete Genome Sequences of Two Acetylene-Fermenting Pelobacter acetylenicus Strains.</title>
        <authorList>
            <person name="Sutton J.M."/>
            <person name="Baesman S.M."/>
            <person name="Fierst J.L."/>
            <person name="Poret-Peterson A.T."/>
            <person name="Oremland R.S."/>
            <person name="Dunlap D.S."/>
            <person name="Akob D.M."/>
        </authorList>
    </citation>
    <scope>NUCLEOTIDE SEQUENCE [LARGE SCALE GENOMIC DNA]</scope>
    <source>
        <strain evidence="1 2">DSM 3247</strain>
    </source>
</reference>
<sequence length="300" mass="34718">MTSKIAILTHERQQFESVSYLLHPLLSLWAKSGIEIVVLRGPKHYEPADALFMHIDLTVIPEEYEHFSQRYPVVINGLVKDISKRHISTLILGRKDNYQGPVLVKTNRNFGGGMEKRLVRRTPFSRLAKKLQKRLPWYWKKHLSPDNYPIFSGPGQVPKPVWWNRHLVVEKFLPEREGNHFALRQWVFFGDREMSQRVVSPNPIVKARNILSRETGIAIPDDLRKRRKDLGFDYGKFDFVQIDGQTILLDANRTPSFNIRTPTPAQAAMLEHLAAGVFAYLPSRDRFTPVQDNAGREDRS</sequence>
<dbReference type="KEGG" id="pace:A6070_05620"/>
<dbReference type="STRING" id="29542.A6070_05620"/>
<evidence type="ECO:0008006" key="3">
    <source>
        <dbReference type="Google" id="ProtNLM"/>
    </source>
</evidence>
<proteinExistence type="predicted"/>
<name>A0A1L3GI65_SYNAC</name>
<evidence type="ECO:0000313" key="1">
    <source>
        <dbReference type="EMBL" id="APG25590.1"/>
    </source>
</evidence>
<accession>A0A1L3GI65</accession>
<protein>
    <recommendedName>
        <fullName evidence="3">ATP-grasp domain-containing protein</fullName>
    </recommendedName>
</protein>
<dbReference type="Proteomes" id="UP000182264">
    <property type="component" value="Chromosome"/>
</dbReference>
<dbReference type="OrthoDB" id="7061828at2"/>
<dbReference type="RefSeq" id="WP_072287430.1">
    <property type="nucleotide sequence ID" value="NZ_CP015455.1"/>
</dbReference>
<dbReference type="EMBL" id="CP015518">
    <property type="protein sequence ID" value="APG25590.1"/>
    <property type="molecule type" value="Genomic_DNA"/>
</dbReference>
<organism evidence="1 2">
    <name type="scientific">Syntrophotalea acetylenica</name>
    <name type="common">Pelobacter acetylenicus</name>
    <dbReference type="NCBI Taxonomy" id="29542"/>
    <lineage>
        <taxon>Bacteria</taxon>
        <taxon>Pseudomonadati</taxon>
        <taxon>Thermodesulfobacteriota</taxon>
        <taxon>Desulfuromonadia</taxon>
        <taxon>Desulfuromonadales</taxon>
        <taxon>Syntrophotaleaceae</taxon>
        <taxon>Syntrophotalea</taxon>
    </lineage>
</organism>
<evidence type="ECO:0000313" key="2">
    <source>
        <dbReference type="Proteomes" id="UP000182264"/>
    </source>
</evidence>
<gene>
    <name evidence="1" type="ORF">A7E75_11590</name>
</gene>
<dbReference type="AlphaFoldDB" id="A0A1L3GI65"/>